<feature type="region of interest" description="Disordered" evidence="1">
    <location>
        <begin position="1"/>
        <end position="30"/>
    </location>
</feature>
<evidence type="ECO:0000313" key="3">
    <source>
        <dbReference type="Proteomes" id="UP000282084"/>
    </source>
</evidence>
<feature type="compositionally biased region" description="Basic and acidic residues" evidence="1">
    <location>
        <begin position="1"/>
        <end position="18"/>
    </location>
</feature>
<organism evidence="2 3">
    <name type="scientific">Saccharothrix australiensis</name>
    <dbReference type="NCBI Taxonomy" id="2072"/>
    <lineage>
        <taxon>Bacteria</taxon>
        <taxon>Bacillati</taxon>
        <taxon>Actinomycetota</taxon>
        <taxon>Actinomycetes</taxon>
        <taxon>Pseudonocardiales</taxon>
        <taxon>Pseudonocardiaceae</taxon>
        <taxon>Saccharothrix</taxon>
    </lineage>
</organism>
<gene>
    <name evidence="2" type="ORF">C8E97_3661</name>
</gene>
<sequence>MHAEERARSTEAREDRAPARQPRVASPSPDLLALQGTVGNAAVVQLLHRAGHPGAGEQHRHTPAHVVPRGPAQRVGGGPESVQRSIHSYPTSGEAPDEQVAKDLAAFSQKLDAAVQSAWLQATQDPTDANLARTDGYVGRWAEQWQEYLGATPARKAEIAALVPAMAGYAIESLATKVFLTERTSWTGPDSGLTFSVAMQVTHGSTRPDVVLRLDGSEVAWYDITSAARLEHIFDKVGSGWSTRPYVAEIAYPRVTAQTVESNAAKWEAAGRPAITNDPMIFANYWVERGRFEMTLELVRQDILRASPSLLDHARKAADNVTGNVNHERRRQYMRACLALYKAGKLGGDSSESDVADAVRARVGSPGDEALEPLPKETASVVQWLTDNHKKYGFQGSDGKSSFKSLSVQPGIVWLQECAAHKQLTVSDAEVLTYLRTNYPEGVDALRNAGLVT</sequence>
<keyword evidence="3" id="KW-1185">Reference proteome</keyword>
<reference evidence="2 3" key="1">
    <citation type="submission" date="2018-10" db="EMBL/GenBank/DDBJ databases">
        <title>Sequencing the genomes of 1000 actinobacteria strains.</title>
        <authorList>
            <person name="Klenk H.-P."/>
        </authorList>
    </citation>
    <scope>NUCLEOTIDE SEQUENCE [LARGE SCALE GENOMIC DNA]</scope>
    <source>
        <strain evidence="2 3">DSM 43800</strain>
    </source>
</reference>
<dbReference type="EMBL" id="RBXO01000001">
    <property type="protein sequence ID" value="RKT55006.1"/>
    <property type="molecule type" value="Genomic_DNA"/>
</dbReference>
<evidence type="ECO:0000256" key="1">
    <source>
        <dbReference type="SAM" id="MobiDB-lite"/>
    </source>
</evidence>
<dbReference type="Proteomes" id="UP000282084">
    <property type="component" value="Unassembled WGS sequence"/>
</dbReference>
<protein>
    <submittedName>
        <fullName evidence="2">Uncharacterized protein</fullName>
    </submittedName>
</protein>
<dbReference type="RefSeq" id="WP_147455159.1">
    <property type="nucleotide sequence ID" value="NZ_RBXO01000001.1"/>
</dbReference>
<accession>A0A495W062</accession>
<name>A0A495W062_9PSEU</name>
<feature type="region of interest" description="Disordered" evidence="1">
    <location>
        <begin position="53"/>
        <end position="84"/>
    </location>
</feature>
<dbReference type="OrthoDB" id="9153660at2"/>
<evidence type="ECO:0000313" key="2">
    <source>
        <dbReference type="EMBL" id="RKT55006.1"/>
    </source>
</evidence>
<dbReference type="AlphaFoldDB" id="A0A495W062"/>
<proteinExistence type="predicted"/>
<comment type="caution">
    <text evidence="2">The sequence shown here is derived from an EMBL/GenBank/DDBJ whole genome shotgun (WGS) entry which is preliminary data.</text>
</comment>